<name>A0A4Y6RD03_9BURK</name>
<evidence type="ECO:0000313" key="1">
    <source>
        <dbReference type="EMBL" id="QDG70374.1"/>
    </source>
</evidence>
<dbReference type="InterPro" id="IPR036255">
    <property type="entry name" value="YgfB-like_sf"/>
</dbReference>
<evidence type="ECO:0000313" key="2">
    <source>
        <dbReference type="Proteomes" id="UP000316665"/>
    </source>
</evidence>
<reference evidence="1 2" key="1">
    <citation type="submission" date="2019-06" db="EMBL/GenBank/DDBJ databases">
        <title>Complete genome sequence of Janthinobacterium sp. SNU WT3 isolated from diseased rainbow trout.</title>
        <authorList>
            <person name="Oh W.T."/>
            <person name="Park S.C."/>
        </authorList>
    </citation>
    <scope>NUCLEOTIDE SEQUENCE [LARGE SCALE GENOMIC DNA]</scope>
    <source>
        <strain evidence="1 2">SNU WT3</strain>
    </source>
</reference>
<dbReference type="InterPro" id="IPR004027">
    <property type="entry name" value="SEC_C_motif"/>
</dbReference>
<dbReference type="Gene3D" id="1.20.120.740">
    <property type="entry name" value="YgfB uncharacterised protein family UPF0149, PF03695"/>
    <property type="match status" value="1"/>
</dbReference>
<sequence length="228" mass="24315">MSSISTTSPLSDDEYAELDTLLAAPALAGAAMDVSMLEGFLTAIALSPKQITSEQWLPWVWDKAAGSALPAQDEASERAASLAQRHHAYMVEWLAKDPDSFEPIYVCGPEWSVSAWCAGFVLGTSLDKPQWAALAVSHPQYLAPFQHLASASELDDDAAEAAMDGVIPAVIAINAAWARQRHLKSQAQSQSGATVLREIPKTGRNDPCHCGSGKKYKKCCADADSAAN</sequence>
<dbReference type="InterPro" id="IPR011978">
    <property type="entry name" value="YgfB-like"/>
</dbReference>
<gene>
    <name evidence="1" type="ORF">FJQ89_08010</name>
</gene>
<dbReference type="SUPFAM" id="SSF101327">
    <property type="entry name" value="YgfB-like"/>
    <property type="match status" value="1"/>
</dbReference>
<dbReference type="Proteomes" id="UP000316665">
    <property type="component" value="Chromosome"/>
</dbReference>
<dbReference type="AlphaFoldDB" id="A0A4Y6RD03"/>
<protein>
    <submittedName>
        <fullName evidence="1">UPF0149 family protein</fullName>
    </submittedName>
</protein>
<dbReference type="Gene3D" id="3.10.450.50">
    <property type="match status" value="1"/>
</dbReference>
<organism evidence="1 2">
    <name type="scientific">Janthinobacterium tructae</name>
    <dbReference type="NCBI Taxonomy" id="2590869"/>
    <lineage>
        <taxon>Bacteria</taxon>
        <taxon>Pseudomonadati</taxon>
        <taxon>Pseudomonadota</taxon>
        <taxon>Betaproteobacteria</taxon>
        <taxon>Burkholderiales</taxon>
        <taxon>Oxalobacteraceae</taxon>
        <taxon>Janthinobacterium</taxon>
    </lineage>
</organism>
<dbReference type="Pfam" id="PF03695">
    <property type="entry name" value="UPF0149"/>
    <property type="match status" value="1"/>
</dbReference>
<proteinExistence type="predicted"/>
<keyword evidence="2" id="KW-1185">Reference proteome</keyword>
<accession>A0A4Y6RD03</accession>
<dbReference type="OrthoDB" id="570299at2"/>
<dbReference type="KEGG" id="jas:FJQ89_08010"/>
<dbReference type="Pfam" id="PF02810">
    <property type="entry name" value="SEC-C"/>
    <property type="match status" value="1"/>
</dbReference>
<dbReference type="NCBIfam" id="TIGR02292">
    <property type="entry name" value="ygfB_yecA"/>
    <property type="match status" value="1"/>
</dbReference>
<dbReference type="EMBL" id="CP041185">
    <property type="protein sequence ID" value="QDG70374.1"/>
    <property type="molecule type" value="Genomic_DNA"/>
</dbReference>
<dbReference type="RefSeq" id="WP_141169788.1">
    <property type="nucleotide sequence ID" value="NZ_CP041185.1"/>
</dbReference>
<dbReference type="SUPFAM" id="SSF103642">
    <property type="entry name" value="Sec-C motif"/>
    <property type="match status" value="1"/>
</dbReference>